<dbReference type="STRING" id="765420.OSCT_0636"/>
<evidence type="ECO:0000313" key="3">
    <source>
        <dbReference type="Proteomes" id="UP000054010"/>
    </source>
</evidence>
<dbReference type="HOGENOM" id="CLU_1029323_0_0_0"/>
<dbReference type="eggNOG" id="ENOG5030M82">
    <property type="taxonomic scope" value="Bacteria"/>
</dbReference>
<dbReference type="Proteomes" id="UP000054010">
    <property type="component" value="Unassembled WGS sequence"/>
</dbReference>
<feature type="region of interest" description="Disordered" evidence="1">
    <location>
        <begin position="28"/>
        <end position="48"/>
    </location>
</feature>
<organism evidence="2 3">
    <name type="scientific">Oscillochloris trichoides DG-6</name>
    <dbReference type="NCBI Taxonomy" id="765420"/>
    <lineage>
        <taxon>Bacteria</taxon>
        <taxon>Bacillati</taxon>
        <taxon>Chloroflexota</taxon>
        <taxon>Chloroflexia</taxon>
        <taxon>Chloroflexales</taxon>
        <taxon>Chloroflexineae</taxon>
        <taxon>Oscillochloridaceae</taxon>
        <taxon>Oscillochloris</taxon>
    </lineage>
</organism>
<sequence length="278" mass="30587">MVQIWALGVTLIVIYLLGQRVALATETEATPISSRHHGSRPNLARPPGLSIEPYIRPEMGQRMQRLRPAILAAASRHNREELSGMSDQQFALVMVTILYNEHFGWFEEDIAPLRAVTPLYQDLQRRVNASGVGGDFSVWPANLRPSVALEILRGELPLADGRVAYVPVHVLGSQIDVEGYASREALLAAITDEISRDDLAVEYLAANLERGLYRAAAEGAPVSWRTLAAWHNQGIVCPQAARANPTAHDYLRRAAAYLPAAKAFLHQKSLHALALQPI</sequence>
<dbReference type="EMBL" id="ADVR01000011">
    <property type="protein sequence ID" value="EFO81492.1"/>
    <property type="molecule type" value="Genomic_DNA"/>
</dbReference>
<keyword evidence="3" id="KW-1185">Reference proteome</keyword>
<dbReference type="AlphaFoldDB" id="E1IBD5"/>
<gene>
    <name evidence="2" type="ORF">OSCT_0636</name>
</gene>
<evidence type="ECO:0000256" key="1">
    <source>
        <dbReference type="SAM" id="MobiDB-lite"/>
    </source>
</evidence>
<proteinExistence type="predicted"/>
<evidence type="ECO:0000313" key="2">
    <source>
        <dbReference type="EMBL" id="EFO81492.1"/>
    </source>
</evidence>
<accession>E1IBD5</accession>
<comment type="caution">
    <text evidence="2">The sequence shown here is derived from an EMBL/GenBank/DDBJ whole genome shotgun (WGS) entry which is preliminary data.</text>
</comment>
<name>E1IBD5_9CHLR</name>
<reference evidence="2 3" key="1">
    <citation type="journal article" date="2011" name="J. Bacteriol.">
        <title>Draft genome sequence of the anoxygenic filamentous phototrophic bacterium Oscillochloris trichoides subsp. DG-6.</title>
        <authorList>
            <person name="Kuznetsov B.B."/>
            <person name="Ivanovsky R.N."/>
            <person name="Keppen O.I."/>
            <person name="Sukhacheva M.V."/>
            <person name="Bumazhkin B.K."/>
            <person name="Patutina E.O."/>
            <person name="Beletsky A.V."/>
            <person name="Mardanov A.V."/>
            <person name="Baslerov R.V."/>
            <person name="Panteleeva A.N."/>
            <person name="Kolganova T.V."/>
            <person name="Ravin N.V."/>
            <person name="Skryabin K.G."/>
        </authorList>
    </citation>
    <scope>NUCLEOTIDE SEQUENCE [LARGE SCALE GENOMIC DNA]</scope>
    <source>
        <strain evidence="2 3">DG-6</strain>
    </source>
</reference>
<protein>
    <submittedName>
        <fullName evidence="2">Uncharacterized protein</fullName>
    </submittedName>
</protein>